<feature type="binding site" evidence="5">
    <location>
        <position position="40"/>
    </location>
    <ligand>
        <name>ATP</name>
        <dbReference type="ChEBI" id="CHEBI:30616"/>
    </ligand>
</feature>
<organism evidence="9 10">
    <name type="scientific">Parafrankia soli</name>
    <dbReference type="NCBI Taxonomy" id="2599596"/>
    <lineage>
        <taxon>Bacteria</taxon>
        <taxon>Bacillati</taxon>
        <taxon>Actinomycetota</taxon>
        <taxon>Actinomycetes</taxon>
        <taxon>Frankiales</taxon>
        <taxon>Frankiaceae</taxon>
        <taxon>Parafrankia</taxon>
    </lineage>
</organism>
<evidence type="ECO:0000313" key="10">
    <source>
        <dbReference type="Proteomes" id="UP000179769"/>
    </source>
</evidence>
<feature type="compositionally biased region" description="Pro residues" evidence="6">
    <location>
        <begin position="481"/>
        <end position="495"/>
    </location>
</feature>
<evidence type="ECO:0000313" key="9">
    <source>
        <dbReference type="EMBL" id="OHV28249.1"/>
    </source>
</evidence>
<dbReference type="InterPro" id="IPR011009">
    <property type="entry name" value="Kinase-like_dom_sf"/>
</dbReference>
<dbReference type="RefSeq" id="WP_071063608.1">
    <property type="nucleotide sequence ID" value="NZ_MAXA01000213.1"/>
</dbReference>
<feature type="compositionally biased region" description="Low complexity" evidence="6">
    <location>
        <begin position="451"/>
        <end position="472"/>
    </location>
</feature>
<feature type="compositionally biased region" description="Low complexity" evidence="6">
    <location>
        <begin position="422"/>
        <end position="433"/>
    </location>
</feature>
<evidence type="ECO:0000256" key="7">
    <source>
        <dbReference type="SAM" id="Phobius"/>
    </source>
</evidence>
<dbReference type="InterPro" id="IPR008271">
    <property type="entry name" value="Ser/Thr_kinase_AS"/>
</dbReference>
<evidence type="ECO:0000256" key="2">
    <source>
        <dbReference type="ARBA" id="ARBA00022741"/>
    </source>
</evidence>
<evidence type="ECO:0000256" key="6">
    <source>
        <dbReference type="SAM" id="MobiDB-lite"/>
    </source>
</evidence>
<gene>
    <name evidence="9" type="ORF">BBK14_03580</name>
</gene>
<dbReference type="Pfam" id="PF00069">
    <property type="entry name" value="Pkinase"/>
    <property type="match status" value="1"/>
</dbReference>
<dbReference type="InterPro" id="IPR017441">
    <property type="entry name" value="Protein_kinase_ATP_BS"/>
</dbReference>
<dbReference type="EMBL" id="MAXA01000213">
    <property type="protein sequence ID" value="OHV28249.1"/>
    <property type="molecule type" value="Genomic_DNA"/>
</dbReference>
<evidence type="ECO:0000256" key="4">
    <source>
        <dbReference type="ARBA" id="ARBA00022840"/>
    </source>
</evidence>
<dbReference type="GO" id="GO:0004674">
    <property type="term" value="F:protein serine/threonine kinase activity"/>
    <property type="evidence" value="ECO:0007669"/>
    <property type="project" value="UniProtKB-KW"/>
</dbReference>
<dbReference type="Proteomes" id="UP000179769">
    <property type="component" value="Unassembled WGS sequence"/>
</dbReference>
<keyword evidence="2 5" id="KW-0547">Nucleotide-binding</keyword>
<accession>A0A1S1Q3V3</accession>
<keyword evidence="1" id="KW-0808">Transferase</keyword>
<proteinExistence type="predicted"/>
<keyword evidence="7" id="KW-1133">Transmembrane helix</keyword>
<feature type="compositionally biased region" description="Polar residues" evidence="6">
    <location>
        <begin position="434"/>
        <end position="450"/>
    </location>
</feature>
<evidence type="ECO:0000256" key="1">
    <source>
        <dbReference type="ARBA" id="ARBA00022679"/>
    </source>
</evidence>
<keyword evidence="10" id="KW-1185">Reference proteome</keyword>
<dbReference type="PANTHER" id="PTHR43289:SF34">
    <property type="entry name" value="SERINE_THREONINE-PROTEIN KINASE YBDM-RELATED"/>
    <property type="match status" value="1"/>
</dbReference>
<dbReference type="Gene3D" id="3.30.200.20">
    <property type="entry name" value="Phosphorylase Kinase, domain 1"/>
    <property type="match status" value="1"/>
</dbReference>
<dbReference type="PROSITE" id="PS00107">
    <property type="entry name" value="PROTEIN_KINASE_ATP"/>
    <property type="match status" value="1"/>
</dbReference>
<feature type="compositionally biased region" description="Polar residues" evidence="6">
    <location>
        <begin position="345"/>
        <end position="355"/>
    </location>
</feature>
<feature type="transmembrane region" description="Helical" evidence="7">
    <location>
        <begin position="580"/>
        <end position="600"/>
    </location>
</feature>
<keyword evidence="7" id="KW-0812">Transmembrane</keyword>
<keyword evidence="7" id="KW-0472">Membrane</keyword>
<feature type="region of interest" description="Disordered" evidence="6">
    <location>
        <begin position="329"/>
        <end position="565"/>
    </location>
</feature>
<feature type="compositionally biased region" description="Pro residues" evidence="6">
    <location>
        <begin position="530"/>
        <end position="541"/>
    </location>
</feature>
<comment type="caution">
    <text evidence="9">The sequence shown here is derived from an EMBL/GenBank/DDBJ whole genome shotgun (WGS) entry which is preliminary data.</text>
</comment>
<dbReference type="Gene3D" id="1.10.510.10">
    <property type="entry name" value="Transferase(Phosphotransferase) domain 1"/>
    <property type="match status" value="1"/>
</dbReference>
<dbReference type="GO" id="GO:0005524">
    <property type="term" value="F:ATP binding"/>
    <property type="evidence" value="ECO:0007669"/>
    <property type="project" value="UniProtKB-UniRule"/>
</dbReference>
<dbReference type="InterPro" id="IPR000719">
    <property type="entry name" value="Prot_kinase_dom"/>
</dbReference>
<dbReference type="OrthoDB" id="3209290at2"/>
<keyword evidence="9" id="KW-0723">Serine/threonine-protein kinase</keyword>
<protein>
    <submittedName>
        <fullName evidence="9">Serine/threonine protein kinase</fullName>
    </submittedName>
</protein>
<feature type="compositionally biased region" description="Low complexity" evidence="6">
    <location>
        <begin position="356"/>
        <end position="368"/>
    </location>
</feature>
<feature type="domain" description="Protein kinase" evidence="8">
    <location>
        <begin position="10"/>
        <end position="262"/>
    </location>
</feature>
<keyword evidence="3 9" id="KW-0418">Kinase</keyword>
<keyword evidence="4 5" id="KW-0067">ATP-binding</keyword>
<dbReference type="PROSITE" id="PS50011">
    <property type="entry name" value="PROTEIN_KINASE_DOM"/>
    <property type="match status" value="1"/>
</dbReference>
<name>A0A1S1Q3V3_9ACTN</name>
<reference evidence="10" key="1">
    <citation type="submission" date="2016-07" db="EMBL/GenBank/DDBJ databases">
        <title>Frankia sp. NRRL B-16219 Genome sequencing.</title>
        <authorList>
            <person name="Ghodhbane-Gtari F."/>
            <person name="Swanson E."/>
            <person name="Gueddou A."/>
            <person name="Louati M."/>
            <person name="Nouioui I."/>
            <person name="Hezbri K."/>
            <person name="Abebe-Akele F."/>
            <person name="Simpson S."/>
            <person name="Morris K."/>
            <person name="Thomas K."/>
            <person name="Gtari M."/>
            <person name="Tisa L.S."/>
        </authorList>
    </citation>
    <scope>NUCLEOTIDE SEQUENCE [LARGE SCALE GENOMIC DNA]</scope>
    <source>
        <strain evidence="10">NRRL B-16219</strain>
    </source>
</reference>
<dbReference type="CDD" id="cd14014">
    <property type="entry name" value="STKc_PknB_like"/>
    <property type="match status" value="1"/>
</dbReference>
<evidence type="ECO:0000256" key="3">
    <source>
        <dbReference type="ARBA" id="ARBA00022777"/>
    </source>
</evidence>
<dbReference type="PANTHER" id="PTHR43289">
    <property type="entry name" value="MITOGEN-ACTIVATED PROTEIN KINASE KINASE KINASE 20-RELATED"/>
    <property type="match status" value="1"/>
</dbReference>
<dbReference type="PROSITE" id="PS00108">
    <property type="entry name" value="PROTEIN_KINASE_ST"/>
    <property type="match status" value="1"/>
</dbReference>
<evidence type="ECO:0000256" key="5">
    <source>
        <dbReference type="PROSITE-ProRule" id="PRU10141"/>
    </source>
</evidence>
<evidence type="ECO:0000259" key="8">
    <source>
        <dbReference type="PROSITE" id="PS50011"/>
    </source>
</evidence>
<sequence>MEIPRRLGPFLLTHRIGAGGMGTVYYGTLDGPAGRPAAVKVIRAEYADDPEFRARFRREIEVVSRVAGACTARVLAADPDGDPPYLATEYLAGPNLAEYVRQHGPLVGETLRTLAVGLAEALVAIHDAGVVHRDLKPSNVLLTREGPRVVDFGIAQAADTVSLTGAGSSVGSPAYMSPEQIRGGGSDPAMDVFAWGCTVAYAATGRSPFGGGPADAVLFRVRHDPANLDGVPGRLYALLARSLAKNAKARPDIHTLFREILALSDVGAAVSSEAQDTDLTALVNQVIAEGWLSVEHLDPRILDLDVRDVNPLPIVRAAAGGYAAYARSDAGGPRNLAGARDPVGSGNSPGPNNSDRPGSPVRPSGPVRPGSPPRPGHPAGVGGPAVPVAPGTSAAHVVPLPRAESPTLHRSGPVRPGPGPAGPRRGPGQPSAPNQQSGPNERSTPNQPSTAGRQAPAGQQWAAGQRGAAGRRIPSNYPVSPAAPAPAAPPGPPEPTAARGPVGAGSGETPRRVPAHPATAVTRSRQYQAPDPPAAHGPVHPPSSAGVPAVSRRERRRRERERERRASIRRAAAWVCDPRWIVVLAVLAALVLVGIAMVNIR</sequence>
<dbReference type="SMART" id="SM00220">
    <property type="entry name" value="S_TKc"/>
    <property type="match status" value="1"/>
</dbReference>
<dbReference type="SUPFAM" id="SSF56112">
    <property type="entry name" value="Protein kinase-like (PK-like)"/>
    <property type="match status" value="1"/>
</dbReference>
<dbReference type="AlphaFoldDB" id="A0A1S1Q3V3"/>